<dbReference type="STRING" id="502025.Hoch_6236"/>
<dbReference type="InterPro" id="IPR036388">
    <property type="entry name" value="WH-like_DNA-bd_sf"/>
</dbReference>
<dbReference type="Gene3D" id="1.10.10.10">
    <property type="entry name" value="Winged helix-like DNA-binding domain superfamily/Winged helix DNA-binding domain"/>
    <property type="match status" value="1"/>
</dbReference>
<evidence type="ECO:0000313" key="2">
    <source>
        <dbReference type="EMBL" id="ACY18710.1"/>
    </source>
</evidence>
<proteinExistence type="predicted"/>
<accession>D0LMM3</accession>
<name>D0LMM3_HALO1</name>
<sequence>MRRDSRLSGVLHVLLHLAQREGPSTSETLAKVMDTNPVVLRRIMAGLRDRGYVQSSKGHGGGWTLSCDIAAITLGDVYDALGRPPLLSLRHRSEHPDCVVEAAVNDALGDVFDEVEALLLARFEDITLSALDEEVRRRLTPKQAARRRGSRNSEHEQGACTRDEP</sequence>
<dbReference type="PANTHER" id="PTHR33221">
    <property type="entry name" value="WINGED HELIX-TURN-HELIX TRANSCRIPTIONAL REGULATOR, RRF2 FAMILY"/>
    <property type="match status" value="1"/>
</dbReference>
<evidence type="ECO:0000256" key="1">
    <source>
        <dbReference type="SAM" id="MobiDB-lite"/>
    </source>
</evidence>
<dbReference type="InterPro" id="IPR036390">
    <property type="entry name" value="WH_DNA-bd_sf"/>
</dbReference>
<organism evidence="2 3">
    <name type="scientific">Haliangium ochraceum (strain DSM 14365 / JCM 11303 / SMP-2)</name>
    <dbReference type="NCBI Taxonomy" id="502025"/>
    <lineage>
        <taxon>Bacteria</taxon>
        <taxon>Pseudomonadati</taxon>
        <taxon>Myxococcota</taxon>
        <taxon>Polyangia</taxon>
        <taxon>Haliangiales</taxon>
        <taxon>Kofleriaceae</taxon>
        <taxon>Haliangium</taxon>
    </lineage>
</organism>
<dbReference type="PANTHER" id="PTHR33221:SF15">
    <property type="entry name" value="HTH-TYPE TRANSCRIPTIONAL REGULATOR YWGB-RELATED"/>
    <property type="match status" value="1"/>
</dbReference>
<feature type="compositionally biased region" description="Basic residues" evidence="1">
    <location>
        <begin position="139"/>
        <end position="150"/>
    </location>
</feature>
<dbReference type="RefSeq" id="WP_012831302.1">
    <property type="nucleotide sequence ID" value="NC_013440.1"/>
</dbReference>
<reference evidence="2 3" key="1">
    <citation type="journal article" date="2010" name="Stand. Genomic Sci.">
        <title>Complete genome sequence of Haliangium ochraceum type strain (SMP-2).</title>
        <authorList>
            <consortium name="US DOE Joint Genome Institute (JGI-PGF)"/>
            <person name="Ivanova N."/>
            <person name="Daum C."/>
            <person name="Lang E."/>
            <person name="Abt B."/>
            <person name="Kopitz M."/>
            <person name="Saunders E."/>
            <person name="Lapidus A."/>
            <person name="Lucas S."/>
            <person name="Glavina Del Rio T."/>
            <person name="Nolan M."/>
            <person name="Tice H."/>
            <person name="Copeland A."/>
            <person name="Cheng J.F."/>
            <person name="Chen F."/>
            <person name="Bruce D."/>
            <person name="Goodwin L."/>
            <person name="Pitluck S."/>
            <person name="Mavromatis K."/>
            <person name="Pati A."/>
            <person name="Mikhailova N."/>
            <person name="Chen A."/>
            <person name="Palaniappan K."/>
            <person name="Land M."/>
            <person name="Hauser L."/>
            <person name="Chang Y.J."/>
            <person name="Jeffries C.D."/>
            <person name="Detter J.C."/>
            <person name="Brettin T."/>
            <person name="Rohde M."/>
            <person name="Goker M."/>
            <person name="Bristow J."/>
            <person name="Markowitz V."/>
            <person name="Eisen J.A."/>
            <person name="Hugenholtz P."/>
            <person name="Kyrpides N.C."/>
            <person name="Klenk H.P."/>
        </authorList>
    </citation>
    <scope>NUCLEOTIDE SEQUENCE [LARGE SCALE GENOMIC DNA]</scope>
    <source>
        <strain evidence="3">DSM 14365 / CIP 107738 / JCM 11303 / AJ 13395 / SMP-2</strain>
    </source>
</reference>
<evidence type="ECO:0000313" key="3">
    <source>
        <dbReference type="Proteomes" id="UP000001880"/>
    </source>
</evidence>
<dbReference type="GO" id="GO:0003700">
    <property type="term" value="F:DNA-binding transcription factor activity"/>
    <property type="evidence" value="ECO:0007669"/>
    <property type="project" value="TreeGrafter"/>
</dbReference>
<keyword evidence="3" id="KW-1185">Reference proteome</keyword>
<dbReference type="Pfam" id="PF02082">
    <property type="entry name" value="Rrf2"/>
    <property type="match status" value="1"/>
</dbReference>
<dbReference type="OrthoDB" id="9800506at2"/>
<dbReference type="Proteomes" id="UP000001880">
    <property type="component" value="Chromosome"/>
</dbReference>
<dbReference type="GO" id="GO:0005829">
    <property type="term" value="C:cytosol"/>
    <property type="evidence" value="ECO:0007669"/>
    <property type="project" value="TreeGrafter"/>
</dbReference>
<dbReference type="PROSITE" id="PS51197">
    <property type="entry name" value="HTH_RRF2_2"/>
    <property type="match status" value="1"/>
</dbReference>
<dbReference type="SUPFAM" id="SSF46785">
    <property type="entry name" value="Winged helix' DNA-binding domain"/>
    <property type="match status" value="1"/>
</dbReference>
<dbReference type="InterPro" id="IPR000944">
    <property type="entry name" value="Tscrpt_reg_Rrf2"/>
</dbReference>
<feature type="compositionally biased region" description="Basic and acidic residues" evidence="1">
    <location>
        <begin position="151"/>
        <end position="165"/>
    </location>
</feature>
<dbReference type="EMBL" id="CP001804">
    <property type="protein sequence ID" value="ACY18710.1"/>
    <property type="molecule type" value="Genomic_DNA"/>
</dbReference>
<dbReference type="eggNOG" id="COG1959">
    <property type="taxonomic scope" value="Bacteria"/>
</dbReference>
<dbReference type="AlphaFoldDB" id="D0LMM3"/>
<dbReference type="KEGG" id="hoh:Hoch_6236"/>
<gene>
    <name evidence="2" type="ordered locus">Hoch_6236</name>
</gene>
<protein>
    <submittedName>
        <fullName evidence="2">Transcriptional regulator, BadM/Rrf2 family</fullName>
    </submittedName>
</protein>
<dbReference type="HOGENOM" id="CLU_107144_4_0_7"/>
<feature type="region of interest" description="Disordered" evidence="1">
    <location>
        <begin position="139"/>
        <end position="165"/>
    </location>
</feature>